<name>A0AAV4SZ65_CAEEX</name>
<sequence>MFVTETAQHYFKNHSREDSLSFSRESKAETVIVTDEEYATFVKCFSSNLHIDGEDEPEVRKIRKQKERAKGFFTIKLRMLREEEFHPWDNPKAFISIHSPYVPSNPTADGRPMELGYEYELYVRLEENHLLPAPYQTNCTDYIDFRRKNNRTGPRSQAVTIVLNFLKGINN</sequence>
<protein>
    <submittedName>
        <fullName evidence="1">Uncharacterized protein</fullName>
    </submittedName>
</protein>
<proteinExistence type="predicted"/>
<evidence type="ECO:0000313" key="1">
    <source>
        <dbReference type="EMBL" id="GIY38349.1"/>
    </source>
</evidence>
<dbReference type="Proteomes" id="UP001054945">
    <property type="component" value="Unassembled WGS sequence"/>
</dbReference>
<gene>
    <name evidence="1" type="primary">AVEN_62398_1</name>
    <name evidence="1" type="ORF">CEXT_254471</name>
</gene>
<evidence type="ECO:0000313" key="2">
    <source>
        <dbReference type="Proteomes" id="UP001054945"/>
    </source>
</evidence>
<accession>A0AAV4SZ65</accession>
<keyword evidence="2" id="KW-1185">Reference proteome</keyword>
<reference evidence="1 2" key="1">
    <citation type="submission" date="2021-06" db="EMBL/GenBank/DDBJ databases">
        <title>Caerostris extrusa draft genome.</title>
        <authorList>
            <person name="Kono N."/>
            <person name="Arakawa K."/>
        </authorList>
    </citation>
    <scope>NUCLEOTIDE SEQUENCE [LARGE SCALE GENOMIC DNA]</scope>
</reference>
<dbReference type="EMBL" id="BPLR01010292">
    <property type="protein sequence ID" value="GIY38349.1"/>
    <property type="molecule type" value="Genomic_DNA"/>
</dbReference>
<organism evidence="1 2">
    <name type="scientific">Caerostris extrusa</name>
    <name type="common">Bark spider</name>
    <name type="synonym">Caerostris bankana</name>
    <dbReference type="NCBI Taxonomy" id="172846"/>
    <lineage>
        <taxon>Eukaryota</taxon>
        <taxon>Metazoa</taxon>
        <taxon>Ecdysozoa</taxon>
        <taxon>Arthropoda</taxon>
        <taxon>Chelicerata</taxon>
        <taxon>Arachnida</taxon>
        <taxon>Araneae</taxon>
        <taxon>Araneomorphae</taxon>
        <taxon>Entelegynae</taxon>
        <taxon>Araneoidea</taxon>
        <taxon>Araneidae</taxon>
        <taxon>Caerostris</taxon>
    </lineage>
</organism>
<comment type="caution">
    <text evidence="1">The sequence shown here is derived from an EMBL/GenBank/DDBJ whole genome shotgun (WGS) entry which is preliminary data.</text>
</comment>
<dbReference type="AlphaFoldDB" id="A0AAV4SZ65"/>